<reference evidence="1" key="1">
    <citation type="journal article" date="2012" name="Nat. Biotechnol.">
        <title>Draft genome sequence of pigeonpea (Cajanus cajan), an orphan legume crop of resource-poor farmers.</title>
        <authorList>
            <person name="Varshney R.K."/>
            <person name="Chen W."/>
            <person name="Li Y."/>
            <person name="Bharti A.K."/>
            <person name="Saxena R.K."/>
            <person name="Schlueter J.A."/>
            <person name="Donoghue M.T."/>
            <person name="Azam S."/>
            <person name="Fan G."/>
            <person name="Whaley A.M."/>
            <person name="Farmer A.D."/>
            <person name="Sheridan J."/>
            <person name="Iwata A."/>
            <person name="Tuteja R."/>
            <person name="Penmetsa R.V."/>
            <person name="Wu W."/>
            <person name="Upadhyaya H.D."/>
            <person name="Yang S.P."/>
            <person name="Shah T."/>
            <person name="Saxena K.B."/>
            <person name="Michael T."/>
            <person name="McCombie W.R."/>
            <person name="Yang B."/>
            <person name="Zhang G."/>
            <person name="Yang H."/>
            <person name="Wang J."/>
            <person name="Spillane C."/>
            <person name="Cook D.R."/>
            <person name="May G.D."/>
            <person name="Xu X."/>
            <person name="Jackson S.A."/>
        </authorList>
    </citation>
    <scope>NUCLEOTIDE SEQUENCE [LARGE SCALE GENOMIC DNA]</scope>
</reference>
<accession>A0A151QN99</accession>
<protein>
    <submittedName>
        <fullName evidence="1">Uncharacterized protein</fullName>
    </submittedName>
</protein>
<name>A0A151QN99_CAJCA</name>
<evidence type="ECO:0000313" key="1">
    <source>
        <dbReference type="EMBL" id="KYP31771.1"/>
    </source>
</evidence>
<proteinExistence type="predicted"/>
<dbReference type="AlphaFoldDB" id="A0A151QN99"/>
<sequence length="57" mass="6857">MVQDWNIILQRTLQEGNFCVDWLENKGTVENHSLIILTSCPIDLDRMIFADYRNYYF</sequence>
<organism evidence="1 2">
    <name type="scientific">Cajanus cajan</name>
    <name type="common">Pigeon pea</name>
    <name type="synonym">Cajanus indicus</name>
    <dbReference type="NCBI Taxonomy" id="3821"/>
    <lineage>
        <taxon>Eukaryota</taxon>
        <taxon>Viridiplantae</taxon>
        <taxon>Streptophyta</taxon>
        <taxon>Embryophyta</taxon>
        <taxon>Tracheophyta</taxon>
        <taxon>Spermatophyta</taxon>
        <taxon>Magnoliopsida</taxon>
        <taxon>eudicotyledons</taxon>
        <taxon>Gunneridae</taxon>
        <taxon>Pentapetalae</taxon>
        <taxon>rosids</taxon>
        <taxon>fabids</taxon>
        <taxon>Fabales</taxon>
        <taxon>Fabaceae</taxon>
        <taxon>Papilionoideae</taxon>
        <taxon>50 kb inversion clade</taxon>
        <taxon>NPAAA clade</taxon>
        <taxon>indigoferoid/millettioid clade</taxon>
        <taxon>Phaseoleae</taxon>
        <taxon>Cajanus</taxon>
    </lineage>
</organism>
<keyword evidence="2" id="KW-1185">Reference proteome</keyword>
<evidence type="ECO:0000313" key="2">
    <source>
        <dbReference type="Proteomes" id="UP000075243"/>
    </source>
</evidence>
<dbReference type="Gramene" id="C.cajan_45972.t">
    <property type="protein sequence ID" value="C.cajan_45972.t.cds1"/>
    <property type="gene ID" value="C.cajan_45972"/>
</dbReference>
<dbReference type="EMBL" id="KQ485687">
    <property type="protein sequence ID" value="KYP31771.1"/>
    <property type="molecule type" value="Genomic_DNA"/>
</dbReference>
<gene>
    <name evidence="1" type="ORF">KK1_047746</name>
</gene>
<dbReference type="Proteomes" id="UP000075243">
    <property type="component" value="Unassembled WGS sequence"/>
</dbReference>